<name>W9X1I3_9EURO</name>
<dbReference type="AlphaFoldDB" id="W9X1I3"/>
<dbReference type="InterPro" id="IPR051127">
    <property type="entry name" value="Fungal_SecMet_Regulators"/>
</dbReference>
<dbReference type="HOGENOM" id="CLU_1754026_0_0_1"/>
<organism evidence="5 6">
    <name type="scientific">Cladophialophora psammophila CBS 110553</name>
    <dbReference type="NCBI Taxonomy" id="1182543"/>
    <lineage>
        <taxon>Eukaryota</taxon>
        <taxon>Fungi</taxon>
        <taxon>Dikarya</taxon>
        <taxon>Ascomycota</taxon>
        <taxon>Pezizomycotina</taxon>
        <taxon>Eurotiomycetes</taxon>
        <taxon>Chaetothyriomycetidae</taxon>
        <taxon>Chaetothyriales</taxon>
        <taxon>Herpotrichiellaceae</taxon>
        <taxon>Cladophialophora</taxon>
    </lineage>
</organism>
<protein>
    <submittedName>
        <fullName evidence="5">Uncharacterized protein</fullName>
    </submittedName>
</protein>
<feature type="non-terminal residue" evidence="5">
    <location>
        <position position="149"/>
    </location>
</feature>
<dbReference type="CDD" id="cd12148">
    <property type="entry name" value="fungal_TF_MHR"/>
    <property type="match status" value="1"/>
</dbReference>
<dbReference type="GO" id="GO:0000978">
    <property type="term" value="F:RNA polymerase II cis-regulatory region sequence-specific DNA binding"/>
    <property type="evidence" value="ECO:0007669"/>
    <property type="project" value="TreeGrafter"/>
</dbReference>
<evidence type="ECO:0000313" key="6">
    <source>
        <dbReference type="Proteomes" id="UP000019471"/>
    </source>
</evidence>
<sequence>DRVSLTDPDYVRREKVVLKLRFHNAHVLLYRGFLETWSMPPLPSDSTYKVNQCPEAAQGTIRLLFDTYLHESFFRTWWYDTTYLFNATMVALVVVFIRVHEGSVDEISADIEKALDVFEAMKTIVVARRCASVLRDVYEASQELLKKSR</sequence>
<feature type="non-terminal residue" evidence="5">
    <location>
        <position position="1"/>
    </location>
</feature>
<evidence type="ECO:0000256" key="3">
    <source>
        <dbReference type="ARBA" id="ARBA00023242"/>
    </source>
</evidence>
<keyword evidence="4" id="KW-1133">Transmembrane helix</keyword>
<dbReference type="PANTHER" id="PTHR47424:SF15">
    <property type="entry name" value="ZN(II)2CYS6 TRANSCRIPTION FACTOR (EUROFUNG)"/>
    <property type="match status" value="1"/>
</dbReference>
<proteinExistence type="predicted"/>
<keyword evidence="3" id="KW-0539">Nucleus</keyword>
<keyword evidence="4" id="KW-0812">Transmembrane</keyword>
<keyword evidence="6" id="KW-1185">Reference proteome</keyword>
<keyword evidence="1" id="KW-0805">Transcription regulation</keyword>
<evidence type="ECO:0000256" key="2">
    <source>
        <dbReference type="ARBA" id="ARBA00023163"/>
    </source>
</evidence>
<keyword evidence="2" id="KW-0804">Transcription</keyword>
<dbReference type="EMBL" id="AMGX01000008">
    <property type="protein sequence ID" value="EXJ71190.1"/>
    <property type="molecule type" value="Genomic_DNA"/>
</dbReference>
<keyword evidence="4" id="KW-0472">Membrane</keyword>
<gene>
    <name evidence="5" type="ORF">A1O5_06184</name>
</gene>
<evidence type="ECO:0000313" key="5">
    <source>
        <dbReference type="EMBL" id="EXJ71190.1"/>
    </source>
</evidence>
<reference evidence="5 6" key="1">
    <citation type="submission" date="2013-03" db="EMBL/GenBank/DDBJ databases">
        <title>The Genome Sequence of Cladophialophora psammophila CBS 110553.</title>
        <authorList>
            <consortium name="The Broad Institute Genomics Platform"/>
            <person name="Cuomo C."/>
            <person name="de Hoog S."/>
            <person name="Gorbushina A."/>
            <person name="Walker B."/>
            <person name="Young S.K."/>
            <person name="Zeng Q."/>
            <person name="Gargeya S."/>
            <person name="Fitzgerald M."/>
            <person name="Haas B."/>
            <person name="Abouelleil A."/>
            <person name="Allen A.W."/>
            <person name="Alvarado L."/>
            <person name="Arachchi H.M."/>
            <person name="Berlin A.M."/>
            <person name="Chapman S.B."/>
            <person name="Gainer-Dewar J."/>
            <person name="Goldberg J."/>
            <person name="Griggs A."/>
            <person name="Gujja S."/>
            <person name="Hansen M."/>
            <person name="Howarth C."/>
            <person name="Imamovic A."/>
            <person name="Ireland A."/>
            <person name="Larimer J."/>
            <person name="McCowan C."/>
            <person name="Murphy C."/>
            <person name="Pearson M."/>
            <person name="Poon T.W."/>
            <person name="Priest M."/>
            <person name="Roberts A."/>
            <person name="Saif S."/>
            <person name="Shea T."/>
            <person name="Sisk P."/>
            <person name="Sykes S."/>
            <person name="Wortman J."/>
            <person name="Nusbaum C."/>
            <person name="Birren B."/>
        </authorList>
    </citation>
    <scope>NUCLEOTIDE SEQUENCE [LARGE SCALE GENOMIC DNA]</scope>
    <source>
        <strain evidence="5 6">CBS 110553</strain>
    </source>
</reference>
<dbReference type="GO" id="GO:0000981">
    <property type="term" value="F:DNA-binding transcription factor activity, RNA polymerase II-specific"/>
    <property type="evidence" value="ECO:0007669"/>
    <property type="project" value="TreeGrafter"/>
</dbReference>
<dbReference type="PANTHER" id="PTHR47424">
    <property type="entry name" value="REGULATORY PROTEIN GAL4"/>
    <property type="match status" value="1"/>
</dbReference>
<dbReference type="GO" id="GO:0000435">
    <property type="term" value="P:positive regulation of transcription from RNA polymerase II promoter by galactose"/>
    <property type="evidence" value="ECO:0007669"/>
    <property type="project" value="TreeGrafter"/>
</dbReference>
<accession>W9X1I3</accession>
<dbReference type="GeneID" id="19190896"/>
<dbReference type="GO" id="GO:0005634">
    <property type="term" value="C:nucleus"/>
    <property type="evidence" value="ECO:0007669"/>
    <property type="project" value="TreeGrafter"/>
</dbReference>
<feature type="transmembrane region" description="Helical" evidence="4">
    <location>
        <begin position="77"/>
        <end position="97"/>
    </location>
</feature>
<dbReference type="Proteomes" id="UP000019471">
    <property type="component" value="Unassembled WGS sequence"/>
</dbReference>
<comment type="caution">
    <text evidence="5">The sequence shown here is derived from an EMBL/GenBank/DDBJ whole genome shotgun (WGS) entry which is preliminary data.</text>
</comment>
<evidence type="ECO:0000256" key="4">
    <source>
        <dbReference type="SAM" id="Phobius"/>
    </source>
</evidence>
<dbReference type="RefSeq" id="XP_007744969.1">
    <property type="nucleotide sequence ID" value="XM_007746779.1"/>
</dbReference>
<evidence type="ECO:0000256" key="1">
    <source>
        <dbReference type="ARBA" id="ARBA00023015"/>
    </source>
</evidence>
<dbReference type="OrthoDB" id="4136341at2759"/>